<dbReference type="CDD" id="cd01741">
    <property type="entry name" value="GATase1_1"/>
    <property type="match status" value="1"/>
</dbReference>
<keyword evidence="2" id="KW-0436">Ligase</keyword>
<dbReference type="GO" id="GO:0003922">
    <property type="term" value="F:GMP synthase (glutamine-hydrolyzing) activity"/>
    <property type="evidence" value="ECO:0007669"/>
    <property type="project" value="UniProtKB-EC"/>
</dbReference>
<evidence type="ECO:0000313" key="2">
    <source>
        <dbReference type="EMBL" id="KYC52077.1"/>
    </source>
</evidence>
<dbReference type="EC" id="6.3.5.2" evidence="2"/>
<reference evidence="2 3" key="1">
    <citation type="journal article" date="2016" name="ISME J.">
        <title>Chasing the elusive Euryarchaeota class WSA2: genomes reveal a uniquely fastidious methyl-reducing methanogen.</title>
        <authorList>
            <person name="Nobu M.K."/>
            <person name="Narihiro T."/>
            <person name="Kuroda K."/>
            <person name="Mei R."/>
            <person name="Liu W.T."/>
        </authorList>
    </citation>
    <scope>NUCLEOTIDE SEQUENCE [LARGE SCALE GENOMIC DNA]</scope>
    <source>
        <strain evidence="2">U1lsi0528_Bin089</strain>
    </source>
</reference>
<dbReference type="EMBL" id="LNGD01000042">
    <property type="protein sequence ID" value="KYC52077.1"/>
    <property type="molecule type" value="Genomic_DNA"/>
</dbReference>
<proteinExistence type="predicted"/>
<dbReference type="Gene3D" id="3.40.50.880">
    <property type="match status" value="1"/>
</dbReference>
<dbReference type="GO" id="GO:0005829">
    <property type="term" value="C:cytosol"/>
    <property type="evidence" value="ECO:0007669"/>
    <property type="project" value="TreeGrafter"/>
</dbReference>
<dbReference type="Proteomes" id="UP000075578">
    <property type="component" value="Unassembled WGS sequence"/>
</dbReference>
<protein>
    <submittedName>
        <fullName evidence="2">GMP synthase (Glutamine-hydrolyzing) subunit A</fullName>
        <ecNumber evidence="2">6.3.5.2</ecNumber>
    </submittedName>
</protein>
<dbReference type="InterPro" id="IPR044992">
    <property type="entry name" value="ChyE-like"/>
</dbReference>
<sequence length="237" mass="27027">MKVLIINNIPREGPGILKDILDKNSIKYDTHEFGLGKKVPNPKEYGAVFVLGGPDSANDNSKKMIEEIQYVKDLLSSNVPYFGICLGLQVMVKALGGTVKKNPMKEVGWRDPDNEIFKVQLTNKGINDPIFKGLDSEFIVFQLHGETVELTSNMSLLGKGKYCTNQIVKMGSNAYGFQCHIELSKDMFYNWIIEDEDLNKLDYTSLYFDYNQLKIKYEEIGNRIFKNFLKIANFDIK</sequence>
<dbReference type="PATRIC" id="fig|1705564.3.peg.905"/>
<dbReference type="PROSITE" id="PS51273">
    <property type="entry name" value="GATASE_TYPE_1"/>
    <property type="match status" value="1"/>
</dbReference>
<gene>
    <name evidence="2" type="primary">guaAA</name>
    <name evidence="2" type="ORF">AMQ74_00878</name>
</gene>
<dbReference type="InterPro" id="IPR017926">
    <property type="entry name" value="GATASE"/>
</dbReference>
<dbReference type="PANTHER" id="PTHR42695:SF5">
    <property type="entry name" value="GLUTAMINE AMIDOTRANSFERASE YLR126C-RELATED"/>
    <property type="match status" value="1"/>
</dbReference>
<organism evidence="2 3">
    <name type="scientific">Candidatus Methanofastidiosum methylothiophilum</name>
    <dbReference type="NCBI Taxonomy" id="1705564"/>
    <lineage>
        <taxon>Archaea</taxon>
        <taxon>Methanobacteriati</taxon>
        <taxon>Methanobacteriota</taxon>
        <taxon>Stenosarchaea group</taxon>
        <taxon>Candidatus Methanofastidiosia</taxon>
        <taxon>Candidatus Methanofastidiosales</taxon>
        <taxon>Candidatus Methanofastidiosaceae</taxon>
        <taxon>Candidatus Methanofastidiosum</taxon>
    </lineage>
</organism>
<comment type="caution">
    <text evidence="2">The sequence shown here is derived from an EMBL/GenBank/DDBJ whole genome shotgun (WGS) entry which is preliminary data.</text>
</comment>
<feature type="domain" description="Glutamine amidotransferase" evidence="1">
    <location>
        <begin position="42"/>
        <end position="185"/>
    </location>
</feature>
<name>A0A150J4A3_9EURY</name>
<dbReference type="AlphaFoldDB" id="A0A150J4A3"/>
<evidence type="ECO:0000259" key="1">
    <source>
        <dbReference type="Pfam" id="PF00117"/>
    </source>
</evidence>
<dbReference type="Pfam" id="PF00117">
    <property type="entry name" value="GATase"/>
    <property type="match status" value="1"/>
</dbReference>
<evidence type="ECO:0000313" key="3">
    <source>
        <dbReference type="Proteomes" id="UP000075578"/>
    </source>
</evidence>
<accession>A0A150J4A3</accession>
<dbReference type="SUPFAM" id="SSF52317">
    <property type="entry name" value="Class I glutamine amidotransferase-like"/>
    <property type="match status" value="1"/>
</dbReference>
<dbReference type="PANTHER" id="PTHR42695">
    <property type="entry name" value="GLUTAMINE AMIDOTRANSFERASE YLR126C-RELATED"/>
    <property type="match status" value="1"/>
</dbReference>
<dbReference type="InterPro" id="IPR029062">
    <property type="entry name" value="Class_I_gatase-like"/>
</dbReference>